<feature type="region of interest" description="Uridylyltransferase" evidence="7">
    <location>
        <begin position="1"/>
        <end position="322"/>
    </location>
</feature>
<dbReference type="InterPro" id="IPR043519">
    <property type="entry name" value="NT_sf"/>
</dbReference>
<dbReference type="PANTHER" id="PTHR47320:SF1">
    <property type="entry name" value="BIFUNCTIONAL URIDYLYLTRANSFERASE_URIDYLYL-REMOVING ENZYME"/>
    <property type="match status" value="1"/>
</dbReference>
<comment type="activity regulation">
    <text evidence="7">Uridylyltransferase (UTase) activity is inhibited by glutamine, while glutamine activates uridylyl-removing (UR) activity.</text>
</comment>
<comment type="function">
    <text evidence="7">Modifies, by uridylylation and deuridylylation, the PII regulatory proteins (GlnB and homologs), in response to the nitrogen status of the cell that GlnD senses through the glutamine level. Under low glutamine levels, catalyzes the conversion of the PII proteins and UTP to PII-UMP and PPi, while under higher glutamine levels, GlnD hydrolyzes PII-UMP to PII and UMP (deuridylylation). Thus, controls uridylylation state and activity of the PII proteins, and plays an important role in the regulation of nitrogen metabolism.</text>
</comment>
<keyword evidence="1 7" id="KW-0808">Transferase</keyword>
<evidence type="ECO:0000256" key="4">
    <source>
        <dbReference type="ARBA" id="ARBA00022801"/>
    </source>
</evidence>
<dbReference type="Pfam" id="PF08335">
    <property type="entry name" value="GlnD_UR_UTase"/>
    <property type="match status" value="1"/>
</dbReference>
<comment type="cofactor">
    <cofactor evidence="7">
        <name>Mg(2+)</name>
        <dbReference type="ChEBI" id="CHEBI:18420"/>
    </cofactor>
</comment>
<dbReference type="InterPro" id="IPR002912">
    <property type="entry name" value="ACT_dom"/>
</dbReference>
<evidence type="ECO:0000259" key="9">
    <source>
        <dbReference type="PROSITE" id="PS51831"/>
    </source>
</evidence>
<evidence type="ECO:0000256" key="3">
    <source>
        <dbReference type="ARBA" id="ARBA00022737"/>
    </source>
</evidence>
<dbReference type="Proteomes" id="UP000295367">
    <property type="component" value="Unassembled WGS sequence"/>
</dbReference>
<proteinExistence type="inferred from homology"/>
<dbReference type="CDD" id="cd00077">
    <property type="entry name" value="HDc"/>
    <property type="match status" value="1"/>
</dbReference>
<dbReference type="Gene3D" id="1.10.3210.10">
    <property type="entry name" value="Hypothetical protein af1432"/>
    <property type="match status" value="1"/>
</dbReference>
<dbReference type="CDD" id="cd04899">
    <property type="entry name" value="ACT_ACR-UUR-like_2"/>
    <property type="match status" value="1"/>
</dbReference>
<feature type="domain" description="HD" evidence="9">
    <location>
        <begin position="441"/>
        <end position="563"/>
    </location>
</feature>
<dbReference type="NCBIfam" id="NF002837">
    <property type="entry name" value="PRK03059.1"/>
    <property type="match status" value="1"/>
</dbReference>
<dbReference type="InterPro" id="IPR010043">
    <property type="entry name" value="UTase/UR"/>
</dbReference>
<dbReference type="GO" id="GO:0008081">
    <property type="term" value="F:phosphoric diester hydrolase activity"/>
    <property type="evidence" value="ECO:0007669"/>
    <property type="project" value="UniProtKB-UniRule"/>
</dbReference>
<keyword evidence="11" id="KW-1185">Reference proteome</keyword>
<evidence type="ECO:0000313" key="10">
    <source>
        <dbReference type="EMBL" id="TCV90173.1"/>
    </source>
</evidence>
<evidence type="ECO:0000313" key="11">
    <source>
        <dbReference type="Proteomes" id="UP000295367"/>
    </source>
</evidence>
<comment type="catalytic activity">
    <reaction evidence="7">
        <text>[protein-PII]-uridylyl-L-tyrosine + H2O = [protein-PII]-L-tyrosine + UMP + H(+)</text>
        <dbReference type="Rhea" id="RHEA:48600"/>
        <dbReference type="Rhea" id="RHEA-COMP:12147"/>
        <dbReference type="Rhea" id="RHEA-COMP:12148"/>
        <dbReference type="ChEBI" id="CHEBI:15377"/>
        <dbReference type="ChEBI" id="CHEBI:15378"/>
        <dbReference type="ChEBI" id="CHEBI:46858"/>
        <dbReference type="ChEBI" id="CHEBI:57865"/>
        <dbReference type="ChEBI" id="CHEBI:90602"/>
    </reaction>
</comment>
<dbReference type="EC" id="3.1.4.-" evidence="7"/>
<dbReference type="SUPFAM" id="SSF81593">
    <property type="entry name" value="Nucleotidyltransferase substrate binding subunit/domain"/>
    <property type="match status" value="1"/>
</dbReference>
<feature type="domain" description="ACT" evidence="8">
    <location>
        <begin position="789"/>
        <end position="859"/>
    </location>
</feature>
<dbReference type="PROSITE" id="PS51671">
    <property type="entry name" value="ACT"/>
    <property type="match status" value="2"/>
</dbReference>
<accession>A0A4R3YHU4</accession>
<comment type="catalytic activity">
    <reaction evidence="7">
        <text>[protein-PII]-L-tyrosine + UTP = [protein-PII]-uridylyl-L-tyrosine + diphosphate</text>
        <dbReference type="Rhea" id="RHEA:13673"/>
        <dbReference type="Rhea" id="RHEA-COMP:12147"/>
        <dbReference type="Rhea" id="RHEA-COMP:12148"/>
        <dbReference type="ChEBI" id="CHEBI:33019"/>
        <dbReference type="ChEBI" id="CHEBI:46398"/>
        <dbReference type="ChEBI" id="CHEBI:46858"/>
        <dbReference type="ChEBI" id="CHEBI:90602"/>
        <dbReference type="EC" id="2.7.7.59"/>
    </reaction>
</comment>
<evidence type="ECO:0000256" key="2">
    <source>
        <dbReference type="ARBA" id="ARBA00022695"/>
    </source>
</evidence>
<dbReference type="InterPro" id="IPR013546">
    <property type="entry name" value="PII_UdlTrfase/GS_AdlTrfase"/>
</dbReference>
<organism evidence="10 11">
    <name type="scientific">Sulfurirhabdus autotrophica</name>
    <dbReference type="NCBI Taxonomy" id="1706046"/>
    <lineage>
        <taxon>Bacteria</taxon>
        <taxon>Pseudomonadati</taxon>
        <taxon>Pseudomonadota</taxon>
        <taxon>Betaproteobacteria</taxon>
        <taxon>Nitrosomonadales</taxon>
        <taxon>Sulfuricellaceae</taxon>
        <taxon>Sulfurirhabdus</taxon>
    </lineage>
</organism>
<sequence>MSLPISQKKTADWRAFLVEGRQVLRDTYLTNLSSTSLLRNHSRLVDQLLQEIWQKTQLPESISLLAVGGYGRDQLFPYSDVDILILLPGAPDENLNLQLEQLVALLWDTGLDVGHSVRTLEECREEAAKDITVQTNLLEARLIAGNKSLFQQFDQTFHRELDQRAFFEAKYLEQQQRHARFHDTAYNLEPNVKESPGGLRDLQNIIWISDGCGLGQSWMELAHQSIITSNEARQIRRHETLLENIRIRLHYQAKRREDRLLFDFQATLAQQFGFTDKKQRRASEQLMQRYYRTAKAISLLNEILLQNLRAKIFPSSHTAPVELNARFRKQGNLLAAANDQIFEEEPSAILECFLLLQQHSELKGMTASTLRALWRAKRLINPLFRRERHNRDLFMEILRQPRGVTHELRRMNQYGILGRYIPAFGRIVGQMQHDLYHQYTVDEHTLMVLRNLRRFTVAEFAHEFPLCSRLINSFERQEVLILAALFHDIAKGRGGDHSALGKVDARRFCTAHNIAPEDTDLVCWLVEKHLTMSATAQKQDISDPDVIASFAEKIKDQRHLAALYLLTVADIRGTSPKVWNAWKGKLLEDLFYATKRHLSEGTATTDSYLEARQTEAQRILRLYAIGDKAHEELWSKLDVGYFLRHDAQEIAWHTRLLLAHTNTDTPIVRSRISPVGEGLQVLIYSRDHDDLFARICGFFERTDYNIVEAKIHTTTHGYALDSFLVLDEANRSPHYRDLISYVEFELTERLTSSNPVEEPLRGRLSRHLKHFPIAPQVRIQADDKGAYHVLSITAGDQSGLLSRIAQIFVKHEIHLHTAKINTLGGRAEDIFLITGDSLQHTKSTLQLETDLVKALNPVT</sequence>
<comment type="caution">
    <text evidence="7">Lacks conserved residue(s) required for the propagation of feature annotation.</text>
</comment>
<dbReference type="RefSeq" id="WP_223272263.1">
    <property type="nucleotide sequence ID" value="NZ_SMCO01000001.1"/>
</dbReference>
<dbReference type="CDD" id="cd05401">
    <property type="entry name" value="NT_GlnE_GlnD_like"/>
    <property type="match status" value="1"/>
</dbReference>
<dbReference type="EC" id="2.7.7.59" evidence="7"/>
<evidence type="ECO:0000256" key="6">
    <source>
        <dbReference type="ARBA" id="ARBA00023268"/>
    </source>
</evidence>
<dbReference type="PANTHER" id="PTHR47320">
    <property type="entry name" value="BIFUNCTIONAL URIDYLYLTRANSFERASE/URIDYLYL-REMOVING ENZYME"/>
    <property type="match status" value="1"/>
</dbReference>
<reference evidence="10 11" key="1">
    <citation type="submission" date="2019-03" db="EMBL/GenBank/DDBJ databases">
        <title>Genomic Encyclopedia of Type Strains, Phase IV (KMG-IV): sequencing the most valuable type-strain genomes for metagenomic binning, comparative biology and taxonomic classification.</title>
        <authorList>
            <person name="Goeker M."/>
        </authorList>
    </citation>
    <scope>NUCLEOTIDE SEQUENCE [LARGE SCALE GENOMIC DNA]</scope>
    <source>
        <strain evidence="10 11">DSM 100309</strain>
    </source>
</reference>
<keyword evidence="4 7" id="KW-0378">Hydrolase</keyword>
<dbReference type="InterPro" id="IPR002934">
    <property type="entry name" value="Polymerase_NTP_transf_dom"/>
</dbReference>
<dbReference type="SUPFAM" id="SSF109604">
    <property type="entry name" value="HD-domain/PDEase-like"/>
    <property type="match status" value="1"/>
</dbReference>
<dbReference type="PROSITE" id="PS51831">
    <property type="entry name" value="HD"/>
    <property type="match status" value="1"/>
</dbReference>
<feature type="domain" description="ACT" evidence="8">
    <location>
        <begin position="680"/>
        <end position="756"/>
    </location>
</feature>
<dbReference type="HAMAP" id="MF_00277">
    <property type="entry name" value="PII_uridylyl_transf"/>
    <property type="match status" value="1"/>
</dbReference>
<evidence type="ECO:0000256" key="5">
    <source>
        <dbReference type="ARBA" id="ARBA00022842"/>
    </source>
</evidence>
<dbReference type="EMBL" id="SMCO01000001">
    <property type="protein sequence ID" value="TCV90173.1"/>
    <property type="molecule type" value="Genomic_DNA"/>
</dbReference>
<dbReference type="SMART" id="SM00471">
    <property type="entry name" value="HDc"/>
    <property type="match status" value="1"/>
</dbReference>
<comment type="caution">
    <text evidence="10">The sequence shown here is derived from an EMBL/GenBank/DDBJ whole genome shotgun (WGS) entry which is preliminary data.</text>
</comment>
<dbReference type="GO" id="GO:0008773">
    <property type="term" value="F:[protein-PII] uridylyltransferase activity"/>
    <property type="evidence" value="ECO:0007669"/>
    <property type="project" value="UniProtKB-UniRule"/>
</dbReference>
<comment type="domain">
    <text evidence="7">Has four distinct domains: an N-terminal nucleotidyltransferase (NT) domain responsible for UTase activity, a central HD domain that encodes UR activity, and two C-terminal ACT domains that seem to have a role in glutamine sensing.</text>
</comment>
<dbReference type="SUPFAM" id="SSF81301">
    <property type="entry name" value="Nucleotidyltransferase"/>
    <property type="match status" value="1"/>
</dbReference>
<keyword evidence="2 7" id="KW-0548">Nucleotidyltransferase</keyword>
<evidence type="ECO:0000259" key="8">
    <source>
        <dbReference type="PROSITE" id="PS51671"/>
    </source>
</evidence>
<dbReference type="NCBIfam" id="TIGR01693">
    <property type="entry name" value="UTase_glnD"/>
    <property type="match status" value="1"/>
</dbReference>
<dbReference type="Pfam" id="PF01909">
    <property type="entry name" value="NTP_transf_2"/>
    <property type="match status" value="1"/>
</dbReference>
<protein>
    <recommendedName>
        <fullName evidence="7">Bifunctional uridylyltransferase/uridylyl-removing enzyme</fullName>
        <shortName evidence="7">UTase/UR</shortName>
    </recommendedName>
    <alternativeName>
        <fullName evidence="7">Bifunctional [protein-PII] modification enzyme</fullName>
    </alternativeName>
    <alternativeName>
        <fullName evidence="7">Bifunctional nitrogen sensor protein</fullName>
    </alternativeName>
    <domain>
        <recommendedName>
            <fullName evidence="7">[Protein-PII] uridylyltransferase</fullName>
            <shortName evidence="7">PII uridylyltransferase</shortName>
            <shortName evidence="7">UTase</shortName>
            <ecNumber evidence="7">2.7.7.59</ecNumber>
        </recommendedName>
    </domain>
    <domain>
        <recommendedName>
            <fullName evidence="7">[Protein-PII]-UMP uridylyl-removing enzyme</fullName>
            <shortName evidence="7">UR</shortName>
            <ecNumber evidence="7">3.1.4.-</ecNumber>
        </recommendedName>
    </domain>
</protein>
<dbReference type="InterPro" id="IPR045865">
    <property type="entry name" value="ACT-like_dom_sf"/>
</dbReference>
<evidence type="ECO:0000256" key="7">
    <source>
        <dbReference type="HAMAP-Rule" id="MF_00277"/>
    </source>
</evidence>
<dbReference type="GO" id="GO:0006808">
    <property type="term" value="P:regulation of nitrogen utilization"/>
    <property type="evidence" value="ECO:0007669"/>
    <property type="project" value="UniProtKB-UniRule"/>
</dbReference>
<dbReference type="PIRSF" id="PIRSF006288">
    <property type="entry name" value="PII_uridyltransf"/>
    <property type="match status" value="1"/>
</dbReference>
<keyword evidence="6 7" id="KW-0511">Multifunctional enzyme</keyword>
<dbReference type="AlphaFoldDB" id="A0A4R3YHU4"/>
<keyword evidence="5 7" id="KW-0460">Magnesium</keyword>
<evidence type="ECO:0000256" key="1">
    <source>
        <dbReference type="ARBA" id="ARBA00022679"/>
    </source>
</evidence>
<dbReference type="CDD" id="cd04900">
    <property type="entry name" value="ACT_UUR-like_1"/>
    <property type="match status" value="1"/>
</dbReference>
<dbReference type="InterPro" id="IPR003607">
    <property type="entry name" value="HD/PDEase_dom"/>
</dbReference>
<dbReference type="InterPro" id="IPR006674">
    <property type="entry name" value="HD_domain"/>
</dbReference>
<name>A0A4R3YHU4_9PROT</name>
<dbReference type="Pfam" id="PF01966">
    <property type="entry name" value="HD"/>
    <property type="match status" value="1"/>
</dbReference>
<dbReference type="SUPFAM" id="SSF55021">
    <property type="entry name" value="ACT-like"/>
    <property type="match status" value="2"/>
</dbReference>
<comment type="similarity">
    <text evidence="7">Belongs to the GlnD family.</text>
</comment>
<gene>
    <name evidence="7" type="primary">glnD</name>
    <name evidence="10" type="ORF">EDC63_101140</name>
</gene>
<keyword evidence="3" id="KW-0677">Repeat</keyword>